<evidence type="ECO:0000313" key="2">
    <source>
        <dbReference type="EMBL" id="KAJ1168973.1"/>
    </source>
</evidence>
<dbReference type="EMBL" id="JANPWB010000007">
    <property type="protein sequence ID" value="KAJ1168973.1"/>
    <property type="molecule type" value="Genomic_DNA"/>
</dbReference>
<gene>
    <name evidence="2" type="ORF">NDU88_000885</name>
</gene>
<feature type="non-terminal residue" evidence="2">
    <location>
        <position position="98"/>
    </location>
</feature>
<evidence type="ECO:0000256" key="1">
    <source>
        <dbReference type="SAM" id="MobiDB-lite"/>
    </source>
</evidence>
<feature type="compositionally biased region" description="Polar residues" evidence="1">
    <location>
        <begin position="62"/>
        <end position="73"/>
    </location>
</feature>
<dbReference type="Proteomes" id="UP001066276">
    <property type="component" value="Chromosome 4_1"/>
</dbReference>
<name>A0AAV7SXT8_PLEWA</name>
<protein>
    <submittedName>
        <fullName evidence="2">Uncharacterized protein</fullName>
    </submittedName>
</protein>
<feature type="compositionally biased region" description="Basic and acidic residues" evidence="1">
    <location>
        <begin position="41"/>
        <end position="52"/>
    </location>
</feature>
<organism evidence="2 3">
    <name type="scientific">Pleurodeles waltl</name>
    <name type="common">Iberian ribbed newt</name>
    <dbReference type="NCBI Taxonomy" id="8319"/>
    <lineage>
        <taxon>Eukaryota</taxon>
        <taxon>Metazoa</taxon>
        <taxon>Chordata</taxon>
        <taxon>Craniata</taxon>
        <taxon>Vertebrata</taxon>
        <taxon>Euteleostomi</taxon>
        <taxon>Amphibia</taxon>
        <taxon>Batrachia</taxon>
        <taxon>Caudata</taxon>
        <taxon>Salamandroidea</taxon>
        <taxon>Salamandridae</taxon>
        <taxon>Pleurodelinae</taxon>
        <taxon>Pleurodeles</taxon>
    </lineage>
</organism>
<accession>A0AAV7SXT8</accession>
<keyword evidence="3" id="KW-1185">Reference proteome</keyword>
<sequence>LVPLILEGVVRRSAVPRSHCSLVYLGIKEKHISVATCTTADMDKNNTTEDIKNQGIKKNFQRSRNNSDQTSDASGDGSQGEGSSLPTSESEDQPGTRR</sequence>
<comment type="caution">
    <text evidence="2">The sequence shown here is derived from an EMBL/GenBank/DDBJ whole genome shotgun (WGS) entry which is preliminary data.</text>
</comment>
<feature type="non-terminal residue" evidence="2">
    <location>
        <position position="1"/>
    </location>
</feature>
<evidence type="ECO:0000313" key="3">
    <source>
        <dbReference type="Proteomes" id="UP001066276"/>
    </source>
</evidence>
<proteinExistence type="predicted"/>
<feature type="region of interest" description="Disordered" evidence="1">
    <location>
        <begin position="38"/>
        <end position="98"/>
    </location>
</feature>
<dbReference type="AlphaFoldDB" id="A0AAV7SXT8"/>
<reference evidence="2" key="1">
    <citation type="journal article" date="2022" name="bioRxiv">
        <title>Sequencing and chromosome-scale assembly of the giantPleurodeles waltlgenome.</title>
        <authorList>
            <person name="Brown T."/>
            <person name="Elewa A."/>
            <person name="Iarovenko S."/>
            <person name="Subramanian E."/>
            <person name="Araus A.J."/>
            <person name="Petzold A."/>
            <person name="Susuki M."/>
            <person name="Suzuki K.-i.T."/>
            <person name="Hayashi T."/>
            <person name="Toyoda A."/>
            <person name="Oliveira C."/>
            <person name="Osipova E."/>
            <person name="Leigh N.D."/>
            <person name="Simon A."/>
            <person name="Yun M.H."/>
        </authorList>
    </citation>
    <scope>NUCLEOTIDE SEQUENCE</scope>
    <source>
        <strain evidence="2">20211129_DDA</strain>
        <tissue evidence="2">Liver</tissue>
    </source>
</reference>